<keyword evidence="3" id="KW-0720">Serine protease</keyword>
<evidence type="ECO:0000259" key="7">
    <source>
        <dbReference type="PROSITE" id="PS50240"/>
    </source>
</evidence>
<sequence length="251" mass="26956">MIRQLVVFALFVSVAFAAPQNRERRIVGGVDNVLGQVPWAVSLRTLAGFHFCTGSVVSNWYVITAAHCVAGRAASTIHLVLGRVTLDGLTGMNRQGFRVVTHPDYNVNTMQFDVSLVQVSVIITFSTTVQSIFVGNSFIGEGLPAKVSGWGSTSQEIGPTSNNLRTLDTTTISNESCRARHTEANAARITSSNLCTNNGFGEGFCQTGAGGSLVWNSQLIGIASWNVPCALGFPDVYVRISEVRDWIVSVI</sequence>
<evidence type="ECO:0000256" key="2">
    <source>
        <dbReference type="ARBA" id="ARBA00022801"/>
    </source>
</evidence>
<comment type="caution">
    <text evidence="8">The sequence shown here is derived from an EMBL/GenBank/DDBJ whole genome shotgun (WGS) entry which is preliminary data.</text>
</comment>
<dbReference type="InterPro" id="IPR001254">
    <property type="entry name" value="Trypsin_dom"/>
</dbReference>
<dbReference type="PANTHER" id="PTHR24276">
    <property type="entry name" value="POLYSERASE-RELATED"/>
    <property type="match status" value="1"/>
</dbReference>
<dbReference type="SMART" id="SM00020">
    <property type="entry name" value="Tryp_SPc"/>
    <property type="match status" value="1"/>
</dbReference>
<keyword evidence="4" id="KW-1015">Disulfide bond</keyword>
<dbReference type="PROSITE" id="PS00134">
    <property type="entry name" value="TRYPSIN_HIS"/>
    <property type="match status" value="1"/>
</dbReference>
<protein>
    <recommendedName>
        <fullName evidence="7">Peptidase S1 domain-containing protein</fullName>
    </recommendedName>
</protein>
<dbReference type="InterPro" id="IPR018114">
    <property type="entry name" value="TRYPSIN_HIS"/>
</dbReference>
<proteinExistence type="inferred from homology"/>
<keyword evidence="2" id="KW-0378">Hydrolase</keyword>
<accession>A0A9J6BLB8</accession>
<dbReference type="SUPFAM" id="SSF50494">
    <property type="entry name" value="Trypsin-like serine proteases"/>
    <property type="match status" value="1"/>
</dbReference>
<dbReference type="AlphaFoldDB" id="A0A9J6BLB8"/>
<evidence type="ECO:0000256" key="3">
    <source>
        <dbReference type="ARBA" id="ARBA00022825"/>
    </source>
</evidence>
<keyword evidence="6" id="KW-0732">Signal</keyword>
<keyword evidence="9" id="KW-1185">Reference proteome</keyword>
<feature type="domain" description="Peptidase S1" evidence="7">
    <location>
        <begin position="26"/>
        <end position="251"/>
    </location>
</feature>
<dbReference type="Proteomes" id="UP001107558">
    <property type="component" value="Chromosome 3"/>
</dbReference>
<dbReference type="Pfam" id="PF00089">
    <property type="entry name" value="Trypsin"/>
    <property type="match status" value="1"/>
</dbReference>
<dbReference type="GO" id="GO:0006508">
    <property type="term" value="P:proteolysis"/>
    <property type="evidence" value="ECO:0007669"/>
    <property type="project" value="UniProtKB-KW"/>
</dbReference>
<comment type="similarity">
    <text evidence="5">Belongs to the peptidase S1 family. CLIP subfamily.</text>
</comment>
<dbReference type="InterPro" id="IPR001314">
    <property type="entry name" value="Peptidase_S1A"/>
</dbReference>
<evidence type="ECO:0000256" key="5">
    <source>
        <dbReference type="ARBA" id="ARBA00024195"/>
    </source>
</evidence>
<name>A0A9J6BLB8_POLVA</name>
<dbReference type="PANTHER" id="PTHR24276:SF91">
    <property type="entry name" value="AT26814P-RELATED"/>
    <property type="match status" value="1"/>
</dbReference>
<evidence type="ECO:0000313" key="9">
    <source>
        <dbReference type="Proteomes" id="UP001107558"/>
    </source>
</evidence>
<evidence type="ECO:0000313" key="8">
    <source>
        <dbReference type="EMBL" id="KAG5670673.1"/>
    </source>
</evidence>
<dbReference type="CDD" id="cd00190">
    <property type="entry name" value="Tryp_SPc"/>
    <property type="match status" value="1"/>
</dbReference>
<dbReference type="PROSITE" id="PS50240">
    <property type="entry name" value="TRYPSIN_DOM"/>
    <property type="match status" value="1"/>
</dbReference>
<evidence type="ECO:0000256" key="1">
    <source>
        <dbReference type="ARBA" id="ARBA00022670"/>
    </source>
</evidence>
<dbReference type="InterPro" id="IPR050430">
    <property type="entry name" value="Peptidase_S1"/>
</dbReference>
<dbReference type="InterPro" id="IPR009003">
    <property type="entry name" value="Peptidase_S1_PA"/>
</dbReference>
<dbReference type="EMBL" id="JADBJN010000003">
    <property type="protein sequence ID" value="KAG5670673.1"/>
    <property type="molecule type" value="Genomic_DNA"/>
</dbReference>
<evidence type="ECO:0000256" key="4">
    <source>
        <dbReference type="ARBA" id="ARBA00023157"/>
    </source>
</evidence>
<keyword evidence="1" id="KW-0645">Protease</keyword>
<dbReference type="PRINTS" id="PR00722">
    <property type="entry name" value="CHYMOTRYPSIN"/>
</dbReference>
<dbReference type="GO" id="GO:0004252">
    <property type="term" value="F:serine-type endopeptidase activity"/>
    <property type="evidence" value="ECO:0007669"/>
    <property type="project" value="InterPro"/>
</dbReference>
<dbReference type="OrthoDB" id="8440449at2759"/>
<feature type="signal peptide" evidence="6">
    <location>
        <begin position="1"/>
        <end position="17"/>
    </location>
</feature>
<evidence type="ECO:0000256" key="6">
    <source>
        <dbReference type="SAM" id="SignalP"/>
    </source>
</evidence>
<gene>
    <name evidence="8" type="ORF">PVAND_000921</name>
</gene>
<dbReference type="Gene3D" id="2.40.10.10">
    <property type="entry name" value="Trypsin-like serine proteases"/>
    <property type="match status" value="1"/>
</dbReference>
<dbReference type="FunFam" id="2.40.10.10:FF:000166">
    <property type="entry name" value="Trypsin"/>
    <property type="match status" value="1"/>
</dbReference>
<reference evidence="8" key="1">
    <citation type="submission" date="2021-03" db="EMBL/GenBank/DDBJ databases">
        <title>Chromosome level genome of the anhydrobiotic midge Polypedilum vanderplanki.</title>
        <authorList>
            <person name="Yoshida Y."/>
            <person name="Kikawada T."/>
            <person name="Gusev O."/>
        </authorList>
    </citation>
    <scope>NUCLEOTIDE SEQUENCE</scope>
    <source>
        <strain evidence="8">NIAS01</strain>
        <tissue evidence="8">Whole body or cell culture</tissue>
    </source>
</reference>
<feature type="chain" id="PRO_5039912262" description="Peptidase S1 domain-containing protein" evidence="6">
    <location>
        <begin position="18"/>
        <end position="251"/>
    </location>
</feature>
<dbReference type="InterPro" id="IPR043504">
    <property type="entry name" value="Peptidase_S1_PA_chymotrypsin"/>
</dbReference>
<organism evidence="8 9">
    <name type="scientific">Polypedilum vanderplanki</name>
    <name type="common">Sleeping chironomid midge</name>
    <dbReference type="NCBI Taxonomy" id="319348"/>
    <lineage>
        <taxon>Eukaryota</taxon>
        <taxon>Metazoa</taxon>
        <taxon>Ecdysozoa</taxon>
        <taxon>Arthropoda</taxon>
        <taxon>Hexapoda</taxon>
        <taxon>Insecta</taxon>
        <taxon>Pterygota</taxon>
        <taxon>Neoptera</taxon>
        <taxon>Endopterygota</taxon>
        <taxon>Diptera</taxon>
        <taxon>Nematocera</taxon>
        <taxon>Chironomoidea</taxon>
        <taxon>Chironomidae</taxon>
        <taxon>Chironominae</taxon>
        <taxon>Polypedilum</taxon>
        <taxon>Polypedilum</taxon>
    </lineage>
</organism>